<comment type="caution">
    <text evidence="3">The sequence shown here is derived from an EMBL/GenBank/DDBJ whole genome shotgun (WGS) entry which is preliminary data.</text>
</comment>
<dbReference type="SUPFAM" id="SSF53474">
    <property type="entry name" value="alpha/beta-Hydrolases"/>
    <property type="match status" value="1"/>
</dbReference>
<dbReference type="SMART" id="SM00939">
    <property type="entry name" value="PepX_C"/>
    <property type="match status" value="1"/>
</dbReference>
<evidence type="ECO:0000313" key="3">
    <source>
        <dbReference type="EMBL" id="KPM32048.1"/>
    </source>
</evidence>
<dbReference type="Pfam" id="PF02129">
    <property type="entry name" value="Peptidase_S15"/>
    <property type="match status" value="1"/>
</dbReference>
<dbReference type="InterPro" id="IPR000383">
    <property type="entry name" value="Xaa-Pro-like_dom"/>
</dbReference>
<keyword evidence="1 3" id="KW-0378">Hydrolase</keyword>
<keyword evidence="4" id="KW-1185">Reference proteome</keyword>
<dbReference type="SUPFAM" id="SSF49785">
    <property type="entry name" value="Galactose-binding domain-like"/>
    <property type="match status" value="1"/>
</dbReference>
<dbReference type="InterPro" id="IPR005674">
    <property type="entry name" value="CocE/Ser_esterase"/>
</dbReference>
<dbReference type="InterPro" id="IPR008979">
    <property type="entry name" value="Galactose-bd-like_sf"/>
</dbReference>
<dbReference type="PANTHER" id="PTHR43056:SF10">
    <property type="entry name" value="COCE_NOND FAMILY, PUTATIVE (AFU_ORTHOLOGUE AFUA_7G00600)-RELATED"/>
    <property type="match status" value="1"/>
</dbReference>
<protein>
    <submittedName>
        <fullName evidence="3">Hydrolase CocE/NonD family protein</fullName>
    </submittedName>
</protein>
<evidence type="ECO:0000259" key="2">
    <source>
        <dbReference type="SMART" id="SM00939"/>
    </source>
</evidence>
<evidence type="ECO:0000313" key="4">
    <source>
        <dbReference type="Proteomes" id="UP000050280"/>
    </source>
</evidence>
<dbReference type="Proteomes" id="UP000050280">
    <property type="component" value="Unassembled WGS sequence"/>
</dbReference>
<organism evidence="3 4">
    <name type="scientific">Croceitalea dokdonensis DOKDO 023</name>
    <dbReference type="NCBI Taxonomy" id="1300341"/>
    <lineage>
        <taxon>Bacteria</taxon>
        <taxon>Pseudomonadati</taxon>
        <taxon>Bacteroidota</taxon>
        <taxon>Flavobacteriia</taxon>
        <taxon>Flavobacteriales</taxon>
        <taxon>Flavobacteriaceae</taxon>
        <taxon>Croceitalea</taxon>
    </lineage>
</organism>
<accession>A0A0P7AZN3</accession>
<dbReference type="PANTHER" id="PTHR43056">
    <property type="entry name" value="PEPTIDASE S9 PROLYL OLIGOPEPTIDASE"/>
    <property type="match status" value="1"/>
</dbReference>
<dbReference type="InterPro" id="IPR029058">
    <property type="entry name" value="AB_hydrolase_fold"/>
</dbReference>
<gene>
    <name evidence="3" type="ORF">I595_1697</name>
</gene>
<dbReference type="GO" id="GO:0008239">
    <property type="term" value="F:dipeptidyl-peptidase activity"/>
    <property type="evidence" value="ECO:0007669"/>
    <property type="project" value="InterPro"/>
</dbReference>
<dbReference type="AlphaFoldDB" id="A0A0P7AZN3"/>
<sequence>MERSHFIKMRDGARLSTDLYFPVDYEGKLPVILERTPYDKANRRIADPEAPITMNNQAYYYASHGFVFAVQDRRGKFESEGDYTIGYGDVNDAYDTLEWFEKQDWFNGNVGMIGCSIPGGNVIKAGMSQHKSLKGLVPQSAGFGHGTAGGTMARGFLRGGVQNMWMPLWTHGFGSKLFYRPSKRLNREEYLKVADRFDFRPNVNDLVEYMDLTTGAFTKKGLETIMHLPLVEIDDLMGSPPSDWDNLISKPPMDPWWLAGDYLEDEDAVSGGALHVNSWHDYSVHETMLQFEHFSKKGKTEWDRENQYAIIGPLGHCRLENLTSNTINVDRELGDARFDAWGTYLKWWDYTLKGNKDAFEGTPKIQYFLPGANEWRSSDEWPIAGTVPTKLYLSSNGSANTRLGDGSLNWEKAKSDEIDEYEYDPSNPVGNFEEAVNQGSSDMSELELRKDILVYSTSPLEEDIEMTGKIRAKIWVSTNVPDTDLALKLVDVYPDGRAYAIKETYLRLRYRDGYDKTVMMEPGKIYPIELGTMTSANLFKKGHQIRIEITSSNFPTFARNLNTGGNNATETEFQKANVKILHGKRHPSHIELPIIKR</sequence>
<dbReference type="Gene3D" id="2.60.120.260">
    <property type="entry name" value="Galactose-binding domain-like"/>
    <property type="match status" value="1"/>
</dbReference>
<dbReference type="Gene3D" id="1.10.3020.10">
    <property type="entry name" value="alpha-amino acid ester hydrolase ( Helical cap domain)"/>
    <property type="match status" value="1"/>
</dbReference>
<dbReference type="NCBIfam" id="TIGR00976">
    <property type="entry name" value="CocE_NonD"/>
    <property type="match status" value="2"/>
</dbReference>
<name>A0A0P7AZN3_9FLAO</name>
<dbReference type="Pfam" id="PF08530">
    <property type="entry name" value="PepX_C"/>
    <property type="match status" value="1"/>
</dbReference>
<dbReference type="InterPro" id="IPR050585">
    <property type="entry name" value="Xaa-Pro_dipeptidyl-ppase/CocE"/>
</dbReference>
<proteinExistence type="predicted"/>
<feature type="domain" description="Xaa-Pro dipeptidyl-peptidase C-terminal" evidence="2">
    <location>
        <begin position="345"/>
        <end position="591"/>
    </location>
</feature>
<dbReference type="InterPro" id="IPR013736">
    <property type="entry name" value="Xaa-Pro_dipept_C"/>
</dbReference>
<dbReference type="EMBL" id="LDJX01000003">
    <property type="protein sequence ID" value="KPM32048.1"/>
    <property type="molecule type" value="Genomic_DNA"/>
</dbReference>
<dbReference type="Gene3D" id="3.40.50.1820">
    <property type="entry name" value="alpha/beta hydrolase"/>
    <property type="match status" value="1"/>
</dbReference>
<reference evidence="3 4" key="1">
    <citation type="submission" date="2015-09" db="EMBL/GenBank/DDBJ databases">
        <title>Genome sequence of the marine flavobacterium Croceitalea dokdonensis DOKDO 023 that contains proton- and sodium-pumping rhodopsins.</title>
        <authorList>
            <person name="Kwon S.-K."/>
            <person name="Lee H.K."/>
            <person name="Kwak M.-J."/>
            <person name="Kim J.F."/>
        </authorList>
    </citation>
    <scope>NUCLEOTIDE SEQUENCE [LARGE SCALE GENOMIC DNA]</scope>
    <source>
        <strain evidence="3 4">DOKDO 023</strain>
    </source>
</reference>
<evidence type="ECO:0000256" key="1">
    <source>
        <dbReference type="ARBA" id="ARBA00022801"/>
    </source>
</evidence>